<dbReference type="InterPro" id="IPR039467">
    <property type="entry name" value="TFIIIB_B''_Myb"/>
</dbReference>
<feature type="compositionally biased region" description="Polar residues" evidence="1">
    <location>
        <begin position="137"/>
        <end position="163"/>
    </location>
</feature>
<evidence type="ECO:0000313" key="3">
    <source>
        <dbReference type="EMBL" id="SCV00911.1"/>
    </source>
</evidence>
<dbReference type="EMBL" id="LT598484">
    <property type="protein sequence ID" value="SCV00911.1"/>
    <property type="molecule type" value="Genomic_DNA"/>
</dbReference>
<organism evidence="3 4">
    <name type="scientific">Lachancea meyersii CBS 8951</name>
    <dbReference type="NCBI Taxonomy" id="1266667"/>
    <lineage>
        <taxon>Eukaryota</taxon>
        <taxon>Fungi</taxon>
        <taxon>Dikarya</taxon>
        <taxon>Ascomycota</taxon>
        <taxon>Saccharomycotina</taxon>
        <taxon>Saccharomycetes</taxon>
        <taxon>Saccharomycetales</taxon>
        <taxon>Saccharomycetaceae</taxon>
        <taxon>Lachancea</taxon>
    </lineage>
</organism>
<dbReference type="SMART" id="SM00717">
    <property type="entry name" value="SANT"/>
    <property type="match status" value="1"/>
</dbReference>
<dbReference type="PANTHER" id="PTHR22929">
    <property type="entry name" value="RNA POLYMERASE III TRANSCRIPTION INITIATION FACTOR B"/>
    <property type="match status" value="1"/>
</dbReference>
<feature type="region of interest" description="Disordered" evidence="1">
    <location>
        <begin position="1"/>
        <end position="214"/>
    </location>
</feature>
<dbReference type="PIRSF" id="PIRSF037327">
    <property type="entry name" value="TFIIIB_Bdp1_fun"/>
    <property type="match status" value="1"/>
</dbReference>
<dbReference type="SUPFAM" id="SSF46689">
    <property type="entry name" value="Homeodomain-like"/>
    <property type="match status" value="1"/>
</dbReference>
<dbReference type="InterPro" id="IPR017174">
    <property type="entry name" value="Bdp1_fungi"/>
</dbReference>
<dbReference type="Gene3D" id="1.20.58.1880">
    <property type="match status" value="1"/>
</dbReference>
<dbReference type="Proteomes" id="UP000191144">
    <property type="component" value="Chromosome G"/>
</dbReference>
<dbReference type="GO" id="GO:0001156">
    <property type="term" value="F:TFIIIC-class transcription factor complex binding"/>
    <property type="evidence" value="ECO:0007669"/>
    <property type="project" value="TreeGrafter"/>
</dbReference>
<dbReference type="AlphaFoldDB" id="A0A1G4K9S1"/>
<dbReference type="FunFam" id="1.10.10.60:FF:000466">
    <property type="entry name" value="Transcription factor TFIIIB subunit"/>
    <property type="match status" value="1"/>
</dbReference>
<dbReference type="GO" id="GO:0006355">
    <property type="term" value="P:regulation of DNA-templated transcription"/>
    <property type="evidence" value="ECO:0007669"/>
    <property type="project" value="UniProtKB-ARBA"/>
</dbReference>
<dbReference type="InterPro" id="IPR009057">
    <property type="entry name" value="Homeodomain-like_sf"/>
</dbReference>
<feature type="compositionally biased region" description="Polar residues" evidence="1">
    <location>
        <begin position="180"/>
        <end position="204"/>
    </location>
</feature>
<dbReference type="InterPro" id="IPR001005">
    <property type="entry name" value="SANT/Myb"/>
</dbReference>
<evidence type="ECO:0000313" key="4">
    <source>
        <dbReference type="Proteomes" id="UP000191144"/>
    </source>
</evidence>
<feature type="compositionally biased region" description="Polar residues" evidence="1">
    <location>
        <begin position="49"/>
        <end position="65"/>
    </location>
</feature>
<dbReference type="CDD" id="cd00167">
    <property type="entry name" value="SANT"/>
    <property type="match status" value="1"/>
</dbReference>
<keyword evidence="4" id="KW-1185">Reference proteome</keyword>
<accession>A0A1G4K9S1</accession>
<dbReference type="GO" id="GO:0000995">
    <property type="term" value="F:RNA polymerase III general transcription initiation factor activity"/>
    <property type="evidence" value="ECO:0007669"/>
    <property type="project" value="InterPro"/>
</dbReference>
<feature type="domain" description="SANT" evidence="2">
    <location>
        <begin position="394"/>
        <end position="445"/>
    </location>
</feature>
<name>A0A1G4K9S1_9SACH</name>
<dbReference type="InterPro" id="IPR017884">
    <property type="entry name" value="SANT_dom"/>
</dbReference>
<evidence type="ECO:0000259" key="2">
    <source>
        <dbReference type="PROSITE" id="PS51293"/>
    </source>
</evidence>
<dbReference type="GO" id="GO:0000126">
    <property type="term" value="C:transcription factor TFIIIB complex"/>
    <property type="evidence" value="ECO:0007669"/>
    <property type="project" value="InterPro"/>
</dbReference>
<dbReference type="OrthoDB" id="272624at2759"/>
<proteinExistence type="predicted"/>
<dbReference type="Pfam" id="PF15963">
    <property type="entry name" value="Myb_DNA-bind_7"/>
    <property type="match status" value="1"/>
</dbReference>
<dbReference type="PROSITE" id="PS51293">
    <property type="entry name" value="SANT"/>
    <property type="match status" value="1"/>
</dbReference>
<reference evidence="4" key="1">
    <citation type="submission" date="2016-03" db="EMBL/GenBank/DDBJ databases">
        <authorList>
            <person name="Devillers Hugo."/>
        </authorList>
    </citation>
    <scope>NUCLEOTIDE SEQUENCE [LARGE SCALE GENOMIC DNA]</scope>
</reference>
<feature type="compositionally biased region" description="Basic and acidic residues" evidence="1">
    <location>
        <begin position="37"/>
        <end position="48"/>
    </location>
</feature>
<gene>
    <name evidence="3" type="ORF">LAME_0G12794G</name>
</gene>
<sequence>MSSIVNKSGTRFAPKIKQRRAVVAAVEKGPVSASNEVGKERQIDESKTTNDSQSSGTTRQSQNEVDISEEMDPLSQSTQKVPDNDATASQNSSSIDQRRRSSRLDSLSNASAMFKSGFMEPQTSSGAPRDSAKNRRLSTINGSQGQNRKKQMSSISESDSSFQAIKKRRMSSRSSISRKTGSAQRISILSQPNNSNDHASSVTDNEGLKREGADDLFQRTDRLYEKYTISNAAEIPKNIADGDSSRYLLDEDNFTIADLCKPNLPIGETSDNFQRAQDALKAKQENRLKRRAMRLKAREHFKPLNELNKEDAEKLLEDRKKAAEEIMNAEIPEPDRGHNAIQLRMNQDGTFAVDEESTVVDRHKRATLEHAHKLRMDENPFANLFNSATYGRQQYTDPWTIDELLRFYKALSMWGTDFNLIAQMFPYRTRRQIKAKFVNEEKKNPAMIELALRSKLPPDFDHYCTEIRKELVSLEDFNQKFQNLQKDHEKHLLEIEVSKQSAKEEDLQTQKVKEMDNIHKKTSGGLRRDQLNAYRKTEVVLGTIDQMKRQRTLEPGEVADS</sequence>
<protein>
    <submittedName>
        <fullName evidence="3">LAME_0G12794g1_1</fullName>
    </submittedName>
</protein>
<evidence type="ECO:0000256" key="1">
    <source>
        <dbReference type="SAM" id="MobiDB-lite"/>
    </source>
</evidence>
<dbReference type="PANTHER" id="PTHR22929:SF0">
    <property type="entry name" value="TRANSCRIPTION FACTOR TFIIIB COMPONENT B'' HOMOLOG"/>
    <property type="match status" value="1"/>
</dbReference>
<dbReference type="GO" id="GO:0070898">
    <property type="term" value="P:RNA polymerase III preinitiation complex assembly"/>
    <property type="evidence" value="ECO:0007669"/>
    <property type="project" value="TreeGrafter"/>
</dbReference>